<dbReference type="Proteomes" id="UP000759537">
    <property type="component" value="Unassembled WGS sequence"/>
</dbReference>
<dbReference type="AlphaFoldDB" id="A0A9P5JYZ1"/>
<dbReference type="EMBL" id="WHVB01000026">
    <property type="protein sequence ID" value="KAF8470265.1"/>
    <property type="molecule type" value="Genomic_DNA"/>
</dbReference>
<dbReference type="OrthoDB" id="3187773at2759"/>
<evidence type="ECO:0000313" key="2">
    <source>
        <dbReference type="Proteomes" id="UP000759537"/>
    </source>
</evidence>
<protein>
    <submittedName>
        <fullName evidence="1">Uncharacterized protein</fullName>
    </submittedName>
</protein>
<sequence length="164" mass="18581">VHHSAVTAFYVPSDLCGPGGMCWERIQSTPAFHGHPRRDTVFVVLDDSKPGMEGMEVGRVLLFFSFGYHHKTYSCVLINWFVHNDEPDADTGMWTVQLEHNQKGEPTVQVIPLETITHAAHLLPVYGSTRVPDDFSHHNALDSFNSFFVNHFVDHHAHEFITSQ</sequence>
<proteinExistence type="predicted"/>
<accession>A0A9P5JYZ1</accession>
<reference evidence="1" key="2">
    <citation type="journal article" date="2020" name="Nat. Commun.">
        <title>Large-scale genome sequencing of mycorrhizal fungi provides insights into the early evolution of symbiotic traits.</title>
        <authorList>
            <person name="Miyauchi S."/>
            <person name="Kiss E."/>
            <person name="Kuo A."/>
            <person name="Drula E."/>
            <person name="Kohler A."/>
            <person name="Sanchez-Garcia M."/>
            <person name="Morin E."/>
            <person name="Andreopoulos B."/>
            <person name="Barry K.W."/>
            <person name="Bonito G."/>
            <person name="Buee M."/>
            <person name="Carver A."/>
            <person name="Chen C."/>
            <person name="Cichocki N."/>
            <person name="Clum A."/>
            <person name="Culley D."/>
            <person name="Crous P.W."/>
            <person name="Fauchery L."/>
            <person name="Girlanda M."/>
            <person name="Hayes R.D."/>
            <person name="Keri Z."/>
            <person name="LaButti K."/>
            <person name="Lipzen A."/>
            <person name="Lombard V."/>
            <person name="Magnuson J."/>
            <person name="Maillard F."/>
            <person name="Murat C."/>
            <person name="Nolan M."/>
            <person name="Ohm R.A."/>
            <person name="Pangilinan J."/>
            <person name="Pereira M.F."/>
            <person name="Perotto S."/>
            <person name="Peter M."/>
            <person name="Pfister S."/>
            <person name="Riley R."/>
            <person name="Sitrit Y."/>
            <person name="Stielow J.B."/>
            <person name="Szollosi G."/>
            <person name="Zifcakova L."/>
            <person name="Stursova M."/>
            <person name="Spatafora J.W."/>
            <person name="Tedersoo L."/>
            <person name="Vaario L.M."/>
            <person name="Yamada A."/>
            <person name="Yan M."/>
            <person name="Wang P."/>
            <person name="Xu J."/>
            <person name="Bruns T."/>
            <person name="Baldrian P."/>
            <person name="Vilgalys R."/>
            <person name="Dunand C."/>
            <person name="Henrissat B."/>
            <person name="Grigoriev I.V."/>
            <person name="Hibbett D."/>
            <person name="Nagy L.G."/>
            <person name="Martin F.M."/>
        </authorList>
    </citation>
    <scope>NUCLEOTIDE SEQUENCE</scope>
    <source>
        <strain evidence="1">Prilba</strain>
    </source>
</reference>
<name>A0A9P5JYZ1_9AGAM</name>
<gene>
    <name evidence="1" type="ORF">DFH94DRAFT_637712</name>
</gene>
<keyword evidence="2" id="KW-1185">Reference proteome</keyword>
<evidence type="ECO:0000313" key="1">
    <source>
        <dbReference type="EMBL" id="KAF8470265.1"/>
    </source>
</evidence>
<feature type="non-terminal residue" evidence="1">
    <location>
        <position position="1"/>
    </location>
</feature>
<reference evidence="1" key="1">
    <citation type="submission" date="2019-10" db="EMBL/GenBank/DDBJ databases">
        <authorList>
            <consortium name="DOE Joint Genome Institute"/>
            <person name="Kuo A."/>
            <person name="Miyauchi S."/>
            <person name="Kiss E."/>
            <person name="Drula E."/>
            <person name="Kohler A."/>
            <person name="Sanchez-Garcia M."/>
            <person name="Andreopoulos B."/>
            <person name="Barry K.W."/>
            <person name="Bonito G."/>
            <person name="Buee M."/>
            <person name="Carver A."/>
            <person name="Chen C."/>
            <person name="Cichocki N."/>
            <person name="Clum A."/>
            <person name="Culley D."/>
            <person name="Crous P.W."/>
            <person name="Fauchery L."/>
            <person name="Girlanda M."/>
            <person name="Hayes R."/>
            <person name="Keri Z."/>
            <person name="LaButti K."/>
            <person name="Lipzen A."/>
            <person name="Lombard V."/>
            <person name="Magnuson J."/>
            <person name="Maillard F."/>
            <person name="Morin E."/>
            <person name="Murat C."/>
            <person name="Nolan M."/>
            <person name="Ohm R."/>
            <person name="Pangilinan J."/>
            <person name="Pereira M."/>
            <person name="Perotto S."/>
            <person name="Peter M."/>
            <person name="Riley R."/>
            <person name="Sitrit Y."/>
            <person name="Stielow B."/>
            <person name="Szollosi G."/>
            <person name="Zifcakova L."/>
            <person name="Stursova M."/>
            <person name="Spatafora J.W."/>
            <person name="Tedersoo L."/>
            <person name="Vaario L.-M."/>
            <person name="Yamada A."/>
            <person name="Yan M."/>
            <person name="Wang P."/>
            <person name="Xu J."/>
            <person name="Bruns T."/>
            <person name="Baldrian P."/>
            <person name="Vilgalys R."/>
            <person name="Henrissat B."/>
            <person name="Grigoriev I.V."/>
            <person name="Hibbett D."/>
            <person name="Nagy L.G."/>
            <person name="Martin F.M."/>
        </authorList>
    </citation>
    <scope>NUCLEOTIDE SEQUENCE</scope>
    <source>
        <strain evidence="1">Prilba</strain>
    </source>
</reference>
<organism evidence="1 2">
    <name type="scientific">Russula ochroleuca</name>
    <dbReference type="NCBI Taxonomy" id="152965"/>
    <lineage>
        <taxon>Eukaryota</taxon>
        <taxon>Fungi</taxon>
        <taxon>Dikarya</taxon>
        <taxon>Basidiomycota</taxon>
        <taxon>Agaricomycotina</taxon>
        <taxon>Agaricomycetes</taxon>
        <taxon>Russulales</taxon>
        <taxon>Russulaceae</taxon>
        <taxon>Russula</taxon>
    </lineage>
</organism>
<comment type="caution">
    <text evidence="1">The sequence shown here is derived from an EMBL/GenBank/DDBJ whole genome shotgun (WGS) entry which is preliminary data.</text>
</comment>